<dbReference type="EC" id="3.1.26.5" evidence="7 8"/>
<name>A0A1L8CYR4_9THEO</name>
<keyword evidence="3 7" id="KW-0540">Nuclease</keyword>
<reference evidence="10" key="1">
    <citation type="submission" date="2016-12" db="EMBL/GenBank/DDBJ databases">
        <title>Draft Genome Sequences od Carboxydothermus pertinax and islandicus, Hydrogenogenic Carboxydotrophic Bacteria.</title>
        <authorList>
            <person name="Fukuyama Y."/>
            <person name="Ohmae K."/>
            <person name="Yoneda Y."/>
            <person name="Yoshida T."/>
            <person name="Sako Y."/>
        </authorList>
    </citation>
    <scope>NUCLEOTIDE SEQUENCE [LARGE SCALE GENOMIC DNA]</scope>
    <source>
        <strain evidence="10">SET</strain>
    </source>
</reference>
<dbReference type="PANTHER" id="PTHR33992:SF1">
    <property type="entry name" value="RIBONUCLEASE P PROTEIN COMPONENT"/>
    <property type="match status" value="1"/>
</dbReference>
<sequence>MKKCQFLSKNEEYRNIYQNGRSIASRYFVVYYLKNDDESKIPSFGVSVSKKIGKAVVRNRLRRRLKEALKRLCVEFLPGYDYVVIPRVSFKNDEFSVILEQLLYIIKLLKRSINNA</sequence>
<keyword evidence="6 7" id="KW-0694">RNA-binding</keyword>
<comment type="function">
    <text evidence="1 7">RNaseP catalyzes the removal of the 5'-leader sequence from pre-tRNA to produce the mature 5'-terminus. It can also cleave other RNA substrates such as 4.5S RNA. The protein component plays an auxiliary but essential role in vivo by binding to the 5'-leader sequence and broadening the substrate specificity of the ribozyme.</text>
</comment>
<keyword evidence="2 7" id="KW-0819">tRNA processing</keyword>
<dbReference type="InterPro" id="IPR020568">
    <property type="entry name" value="Ribosomal_Su5_D2-typ_SF"/>
</dbReference>
<dbReference type="Proteomes" id="UP000187338">
    <property type="component" value="Unassembled WGS sequence"/>
</dbReference>
<dbReference type="NCBIfam" id="TIGR00188">
    <property type="entry name" value="rnpA"/>
    <property type="match status" value="1"/>
</dbReference>
<dbReference type="PANTHER" id="PTHR33992">
    <property type="entry name" value="RIBONUCLEASE P PROTEIN COMPONENT"/>
    <property type="match status" value="1"/>
</dbReference>
<evidence type="ECO:0000313" key="10">
    <source>
        <dbReference type="Proteomes" id="UP000187338"/>
    </source>
</evidence>
<evidence type="ECO:0000256" key="1">
    <source>
        <dbReference type="ARBA" id="ARBA00002663"/>
    </source>
</evidence>
<dbReference type="RefSeq" id="WP_075864300.1">
    <property type="nucleotide sequence ID" value="NZ_BDJL01000001.1"/>
</dbReference>
<comment type="caution">
    <text evidence="9">The sequence shown here is derived from an EMBL/GenBank/DDBJ whole genome shotgun (WGS) entry which is preliminary data.</text>
</comment>
<evidence type="ECO:0000256" key="8">
    <source>
        <dbReference type="NCBIfam" id="TIGR00188"/>
    </source>
</evidence>
<dbReference type="EMBL" id="BDJL01000001">
    <property type="protein sequence ID" value="GAV24076.1"/>
    <property type="molecule type" value="Genomic_DNA"/>
</dbReference>
<dbReference type="HAMAP" id="MF_00227">
    <property type="entry name" value="RNase_P"/>
    <property type="match status" value="1"/>
</dbReference>
<keyword evidence="4 7" id="KW-0255">Endonuclease</keyword>
<dbReference type="InterPro" id="IPR000100">
    <property type="entry name" value="RNase_P"/>
</dbReference>
<dbReference type="GO" id="GO:0030677">
    <property type="term" value="C:ribonuclease P complex"/>
    <property type="evidence" value="ECO:0007669"/>
    <property type="project" value="TreeGrafter"/>
</dbReference>
<evidence type="ECO:0000256" key="7">
    <source>
        <dbReference type="HAMAP-Rule" id="MF_00227"/>
    </source>
</evidence>
<dbReference type="GO" id="GO:0004526">
    <property type="term" value="F:ribonuclease P activity"/>
    <property type="evidence" value="ECO:0007669"/>
    <property type="project" value="UniProtKB-UniRule"/>
</dbReference>
<dbReference type="STRING" id="661089.ciss_00090"/>
<dbReference type="Gene3D" id="3.30.230.10">
    <property type="match status" value="1"/>
</dbReference>
<organism evidence="9 10">
    <name type="scientific">Carboxydothermus islandicus</name>
    <dbReference type="NCBI Taxonomy" id="661089"/>
    <lineage>
        <taxon>Bacteria</taxon>
        <taxon>Bacillati</taxon>
        <taxon>Bacillota</taxon>
        <taxon>Clostridia</taxon>
        <taxon>Thermoanaerobacterales</taxon>
        <taxon>Thermoanaerobacteraceae</taxon>
        <taxon>Carboxydothermus</taxon>
    </lineage>
</organism>
<evidence type="ECO:0000256" key="6">
    <source>
        <dbReference type="ARBA" id="ARBA00022884"/>
    </source>
</evidence>
<dbReference type="InterPro" id="IPR020539">
    <property type="entry name" value="RNase_P_CS"/>
</dbReference>
<dbReference type="InterPro" id="IPR014721">
    <property type="entry name" value="Ribsml_uS5_D2-typ_fold_subgr"/>
</dbReference>
<evidence type="ECO:0000256" key="4">
    <source>
        <dbReference type="ARBA" id="ARBA00022759"/>
    </source>
</evidence>
<evidence type="ECO:0000313" key="9">
    <source>
        <dbReference type="EMBL" id="GAV24076.1"/>
    </source>
</evidence>
<dbReference type="OrthoDB" id="9810867at2"/>
<keyword evidence="5 7" id="KW-0378">Hydrolase</keyword>
<gene>
    <name evidence="7" type="primary">rnpA</name>
    <name evidence="9" type="ORF">ciss_00090</name>
</gene>
<comment type="catalytic activity">
    <reaction evidence="7">
        <text>Endonucleolytic cleavage of RNA, removing 5'-extranucleotides from tRNA precursor.</text>
        <dbReference type="EC" id="3.1.26.5"/>
    </reaction>
</comment>
<comment type="subunit">
    <text evidence="7">Consists of a catalytic RNA component (M1 or rnpB) and a protein subunit.</text>
</comment>
<dbReference type="Pfam" id="PF00825">
    <property type="entry name" value="Ribonuclease_P"/>
    <property type="match status" value="1"/>
</dbReference>
<evidence type="ECO:0000256" key="3">
    <source>
        <dbReference type="ARBA" id="ARBA00022722"/>
    </source>
</evidence>
<protein>
    <recommendedName>
        <fullName evidence="7 8">Ribonuclease P protein component</fullName>
        <shortName evidence="7">RNase P protein</shortName>
        <shortName evidence="7">RNaseP protein</shortName>
        <ecNumber evidence="7 8">3.1.26.5</ecNumber>
    </recommendedName>
    <alternativeName>
        <fullName evidence="7">Protein C5</fullName>
    </alternativeName>
</protein>
<evidence type="ECO:0000256" key="5">
    <source>
        <dbReference type="ARBA" id="ARBA00022801"/>
    </source>
</evidence>
<comment type="similarity">
    <text evidence="7">Belongs to the RnpA family.</text>
</comment>
<dbReference type="AlphaFoldDB" id="A0A1L8CYR4"/>
<dbReference type="PROSITE" id="PS00648">
    <property type="entry name" value="RIBONUCLEASE_P"/>
    <property type="match status" value="1"/>
</dbReference>
<dbReference type="GO" id="GO:0000049">
    <property type="term" value="F:tRNA binding"/>
    <property type="evidence" value="ECO:0007669"/>
    <property type="project" value="UniProtKB-UniRule"/>
</dbReference>
<keyword evidence="10" id="KW-1185">Reference proteome</keyword>
<dbReference type="SUPFAM" id="SSF54211">
    <property type="entry name" value="Ribosomal protein S5 domain 2-like"/>
    <property type="match status" value="1"/>
</dbReference>
<accession>A0A1L8CYR4</accession>
<dbReference type="GO" id="GO:0042781">
    <property type="term" value="F:3'-tRNA processing endoribonuclease activity"/>
    <property type="evidence" value="ECO:0007669"/>
    <property type="project" value="TreeGrafter"/>
</dbReference>
<dbReference type="GO" id="GO:0001682">
    <property type="term" value="P:tRNA 5'-leader removal"/>
    <property type="evidence" value="ECO:0007669"/>
    <property type="project" value="UniProtKB-UniRule"/>
</dbReference>
<proteinExistence type="inferred from homology"/>
<evidence type="ECO:0000256" key="2">
    <source>
        <dbReference type="ARBA" id="ARBA00022694"/>
    </source>
</evidence>